<dbReference type="GO" id="GO:0008270">
    <property type="term" value="F:zinc ion binding"/>
    <property type="evidence" value="ECO:0007669"/>
    <property type="project" value="InterPro"/>
</dbReference>
<dbReference type="InterPro" id="IPR029062">
    <property type="entry name" value="Class_I_gatase-like"/>
</dbReference>
<comment type="cofactor">
    <cofactor evidence="1">
        <name>Zn(2+)</name>
        <dbReference type="ChEBI" id="CHEBI:29105"/>
    </cofactor>
</comment>
<dbReference type="Pfam" id="PF00246">
    <property type="entry name" value="Peptidase_M14"/>
    <property type="match status" value="1"/>
</dbReference>
<comment type="caution">
    <text evidence="7">Lacks conserved residue(s) required for the propagation of feature annotation.</text>
</comment>
<organism evidence="9 10">
    <name type="scientific">Algoriphagus ratkowskyi</name>
    <dbReference type="NCBI Taxonomy" id="57028"/>
    <lineage>
        <taxon>Bacteria</taxon>
        <taxon>Pseudomonadati</taxon>
        <taxon>Bacteroidota</taxon>
        <taxon>Cytophagia</taxon>
        <taxon>Cytophagales</taxon>
        <taxon>Cyclobacteriaceae</taxon>
        <taxon>Algoriphagus</taxon>
    </lineage>
</organism>
<proteinExistence type="inferred from homology"/>
<evidence type="ECO:0000259" key="8">
    <source>
        <dbReference type="PROSITE" id="PS52035"/>
    </source>
</evidence>
<dbReference type="Gene3D" id="3.40.630.10">
    <property type="entry name" value="Zn peptidases"/>
    <property type="match status" value="1"/>
</dbReference>
<dbReference type="Proteomes" id="UP000249115">
    <property type="component" value="Unassembled WGS sequence"/>
</dbReference>
<evidence type="ECO:0000256" key="6">
    <source>
        <dbReference type="ARBA" id="ARBA00023049"/>
    </source>
</evidence>
<evidence type="ECO:0000256" key="5">
    <source>
        <dbReference type="ARBA" id="ARBA00022833"/>
    </source>
</evidence>
<dbReference type="SMART" id="SM00631">
    <property type="entry name" value="Zn_pept"/>
    <property type="match status" value="1"/>
</dbReference>
<dbReference type="GO" id="GO:0005615">
    <property type="term" value="C:extracellular space"/>
    <property type="evidence" value="ECO:0007669"/>
    <property type="project" value="TreeGrafter"/>
</dbReference>
<feature type="domain" description="Peptidase M14" evidence="8">
    <location>
        <begin position="52"/>
        <end position="378"/>
    </location>
</feature>
<gene>
    <name evidence="9" type="ORF">LV84_01455</name>
</gene>
<keyword evidence="4" id="KW-0378">Hydrolase</keyword>
<dbReference type="PANTHER" id="PTHR11705:SF143">
    <property type="entry name" value="SLL0236 PROTEIN"/>
    <property type="match status" value="1"/>
</dbReference>
<evidence type="ECO:0000313" key="9">
    <source>
        <dbReference type="EMBL" id="PZX58251.1"/>
    </source>
</evidence>
<dbReference type="PANTHER" id="PTHR11705">
    <property type="entry name" value="PROTEASE FAMILY M14 CARBOXYPEPTIDASE A,B"/>
    <property type="match status" value="1"/>
</dbReference>
<evidence type="ECO:0000313" key="10">
    <source>
        <dbReference type="Proteomes" id="UP000249115"/>
    </source>
</evidence>
<name>A0A2W7RDP9_9BACT</name>
<evidence type="ECO:0000256" key="3">
    <source>
        <dbReference type="ARBA" id="ARBA00022670"/>
    </source>
</evidence>
<comment type="caution">
    <text evidence="9">The sequence shown here is derived from an EMBL/GenBank/DDBJ whole genome shotgun (WGS) entry which is preliminary data.</text>
</comment>
<keyword evidence="9" id="KW-0121">Carboxypeptidase</keyword>
<evidence type="ECO:0000256" key="7">
    <source>
        <dbReference type="PROSITE-ProRule" id="PRU01379"/>
    </source>
</evidence>
<evidence type="ECO:0000256" key="1">
    <source>
        <dbReference type="ARBA" id="ARBA00001947"/>
    </source>
</evidence>
<dbReference type="EMBL" id="QKZU01000005">
    <property type="protein sequence ID" value="PZX58251.1"/>
    <property type="molecule type" value="Genomic_DNA"/>
</dbReference>
<dbReference type="AlphaFoldDB" id="A0A2W7RDP9"/>
<keyword evidence="6" id="KW-0482">Metalloprotease</keyword>
<keyword evidence="5" id="KW-0862">Zinc</keyword>
<keyword evidence="3" id="KW-0645">Protease</keyword>
<evidence type="ECO:0000256" key="4">
    <source>
        <dbReference type="ARBA" id="ARBA00022801"/>
    </source>
</evidence>
<sequence length="859" mass="95592">MSHKQKQIHAVIPYSLMKKLLLLSLFVFSISICSWAQLQTPEQFLGYKPGDRFTPHHRMVDYFEHVAANNPNVKLIQYGETNEKRPLIVAIFSSTENMANLEQIRTDNLKRTGMMEGTPSTSIPINWMSFNVHGNESVGMEAAISSFYTLANPENATSQEWLKNQIVIIDPAINPDGRDRYSNWYNQKMNTTLQPDLQSTEHNEPWPGGRANHYLFDLNRDWAWQVQVESQARMKLYQQWMPQLHLDFHEQGINNPFYMAPAAEPLHEQLSPWQHEFQDTFGRNTAKYFDEAGRFYFTKERFDLLYPSYGDTYPMFNGAIGMTIEQGGGGQAGIGGFDAVGDTVTLSYRIQGHYTAAMSAAEVTSKNAGKLLTEFEKFFSENASSPKGQYKSFVIKGESNSAQVAKLLELLDKNGIKYGKAGAKSGLKGFSYGSGKSVSFSTSEKDIIINAYQPKSVLTQVLFEPNPVLHDSITYDITSWSMPYAYGLEAFALETRVNAASTYEKPSFTANTAGKTPVAYIAAWEGTRDAAFLSALLTAKIRVKFNEFPFDVEGKSFPAGALMITKGGNEYVPNFDQKVVEIANKFGVTLATTMSGYVDKGKDFGSPNIRVIQAPQVALIGGEGTNSLNYGAIWHFFEKDLNYPLVNLELNDMARYDLSKYNVLIMPSLRGSGLSEAGQKKMMEWVRAGGKLIAIDGALNLFANKEGFELKTFDSDDEKKAAEKKLDSLAKEERLLPYQESERVAISTGAVGAIYQVTMDETHPLGYGTGGTYYALKNNSSKFAYLNKGANAGIIANNEAYRTGYIGYKIKSNMGESLAIGVENAGRGKIVYFVDDPIFRGFWEAGKLILSNAIFMVGQ</sequence>
<dbReference type="GO" id="GO:0004181">
    <property type="term" value="F:metallocarboxypeptidase activity"/>
    <property type="evidence" value="ECO:0007669"/>
    <property type="project" value="InterPro"/>
</dbReference>
<dbReference type="SUPFAM" id="SSF53187">
    <property type="entry name" value="Zn-dependent exopeptidases"/>
    <property type="match status" value="1"/>
</dbReference>
<evidence type="ECO:0000256" key="2">
    <source>
        <dbReference type="ARBA" id="ARBA00005988"/>
    </source>
</evidence>
<reference evidence="9 10" key="1">
    <citation type="submission" date="2018-06" db="EMBL/GenBank/DDBJ databases">
        <title>Genomic Encyclopedia of Archaeal and Bacterial Type Strains, Phase II (KMG-II): from individual species to whole genera.</title>
        <authorList>
            <person name="Goeker M."/>
        </authorList>
    </citation>
    <scope>NUCLEOTIDE SEQUENCE [LARGE SCALE GENOMIC DNA]</scope>
    <source>
        <strain evidence="9 10">DSM 22686</strain>
    </source>
</reference>
<dbReference type="InterPro" id="IPR000834">
    <property type="entry name" value="Peptidase_M14"/>
</dbReference>
<dbReference type="GO" id="GO:0006508">
    <property type="term" value="P:proteolysis"/>
    <property type="evidence" value="ECO:0007669"/>
    <property type="project" value="UniProtKB-KW"/>
</dbReference>
<comment type="similarity">
    <text evidence="2 7">Belongs to the peptidase M14 family.</text>
</comment>
<dbReference type="SUPFAM" id="SSF52317">
    <property type="entry name" value="Class I glutamine amidotransferase-like"/>
    <property type="match status" value="1"/>
</dbReference>
<dbReference type="PROSITE" id="PS52035">
    <property type="entry name" value="PEPTIDASE_M14"/>
    <property type="match status" value="1"/>
</dbReference>
<accession>A0A2W7RDP9</accession>
<protein>
    <submittedName>
        <fullName evidence="9">Zinc carboxypeptidase</fullName>
    </submittedName>
</protein>
<dbReference type="CDD" id="cd03143">
    <property type="entry name" value="A4_beta-galactosidase_middle_domain"/>
    <property type="match status" value="1"/>
</dbReference>